<dbReference type="InterPro" id="IPR010385">
    <property type="entry name" value="DUF982"/>
</dbReference>
<evidence type="ECO:0000313" key="1">
    <source>
        <dbReference type="EMBL" id="XCG47337.1"/>
    </source>
</evidence>
<dbReference type="EMBL" id="CP159253">
    <property type="protein sequence ID" value="XCG47337.1"/>
    <property type="molecule type" value="Genomic_DNA"/>
</dbReference>
<dbReference type="Pfam" id="PF06169">
    <property type="entry name" value="DUF982"/>
    <property type="match status" value="1"/>
</dbReference>
<sequence>MRDDVDLGPFEEPVPVATDAGERCVSSAREAAEMLLYDWPIGETATRIQARMTCMKVLAGSEPPAFAREAFMQAAEEAKILVEVQPGEVAALGRR</sequence>
<reference evidence="1" key="1">
    <citation type="submission" date="2024-06" db="EMBL/GenBank/DDBJ databases">
        <title>Mesorhizobium karijinii sp. nov., a symbiont of the iconic Swainsona formosa from arid Australia.</title>
        <authorList>
            <person name="Hill Y.J."/>
            <person name="Watkin E.L.J."/>
            <person name="O'Hara G.W."/>
            <person name="Terpolilli J."/>
            <person name="Tye M.L."/>
            <person name="Kohlmeier M.G."/>
        </authorList>
    </citation>
    <scope>NUCLEOTIDE SEQUENCE</scope>
    <source>
        <strain evidence="1">WSM2240</strain>
    </source>
</reference>
<protein>
    <submittedName>
        <fullName evidence="1">DUF982 domain-containing protein</fullName>
    </submittedName>
</protein>
<name>A0AAU8CKW0_9HYPH</name>
<proteinExistence type="predicted"/>
<dbReference type="Gene3D" id="6.10.250.730">
    <property type="match status" value="1"/>
</dbReference>
<gene>
    <name evidence="1" type="ORF">ABVK50_18895</name>
</gene>
<dbReference type="RefSeq" id="WP_353645111.1">
    <property type="nucleotide sequence ID" value="NZ_CP159253.1"/>
</dbReference>
<organism evidence="1">
    <name type="scientific">Mesorhizobium sp. WSM2240</name>
    <dbReference type="NCBI Taxonomy" id="3228851"/>
    <lineage>
        <taxon>Bacteria</taxon>
        <taxon>Pseudomonadati</taxon>
        <taxon>Pseudomonadota</taxon>
        <taxon>Alphaproteobacteria</taxon>
        <taxon>Hyphomicrobiales</taxon>
        <taxon>Phyllobacteriaceae</taxon>
        <taxon>Mesorhizobium</taxon>
    </lineage>
</organism>
<dbReference type="AlphaFoldDB" id="A0AAU8CKW0"/>
<accession>A0AAU8CKW0</accession>